<dbReference type="Gene3D" id="3.40.50.880">
    <property type="match status" value="1"/>
</dbReference>
<dbReference type="GO" id="GO:0046900">
    <property type="term" value="P:tetrahydrofolylpolyglutamate metabolic process"/>
    <property type="evidence" value="ECO:0007669"/>
    <property type="project" value="TreeGrafter"/>
</dbReference>
<feature type="chain" id="PRO_5043482401" description="folate gamma-glutamyl hydrolase" evidence="9">
    <location>
        <begin position="21"/>
        <end position="328"/>
    </location>
</feature>
<comment type="caution">
    <text evidence="10">The sequence shown here is derived from an EMBL/GenBank/DDBJ whole genome shotgun (WGS) entry which is preliminary data.</text>
</comment>
<dbReference type="EC" id="3.4.19.9" evidence="3 8"/>
<dbReference type="GO" id="GO:0005576">
    <property type="term" value="C:extracellular region"/>
    <property type="evidence" value="ECO:0007669"/>
    <property type="project" value="UniProtKB-SubCell"/>
</dbReference>
<dbReference type="SUPFAM" id="SSF52317">
    <property type="entry name" value="Class I glutamine amidotransferase-like"/>
    <property type="match status" value="1"/>
</dbReference>
<dbReference type="GO" id="GO:0034722">
    <property type="term" value="F:gamma-glutamyl-peptidase activity"/>
    <property type="evidence" value="ECO:0007669"/>
    <property type="project" value="UniProtKB-UniRule"/>
</dbReference>
<feature type="active site" evidence="8">
    <location>
        <position position="258"/>
    </location>
</feature>
<evidence type="ECO:0000256" key="3">
    <source>
        <dbReference type="ARBA" id="ARBA00012886"/>
    </source>
</evidence>
<dbReference type="Proteomes" id="UP001162131">
    <property type="component" value="Unassembled WGS sequence"/>
</dbReference>
<comment type="similarity">
    <text evidence="2">Belongs to the peptidase C26 family.</text>
</comment>
<name>A0AAU9IJ34_9CILI</name>
<sequence>MSYSCIKRLNSLLILYIISAYCLEHSEQSTESGYYPTIGILSTPIEKRDAQSNSKYSMFISGTYVKHIESAGIRPVPIWNNSTYKEIDLIMSKINGLYLIGGKTLLVAKNDDGSLKYSKYMKKVIYMIKKAIKKNDNGEYFSIFGTCLGLEVLFIYAANEYILESFNSTRYRSNLIFSEDAPFSKILKNADPKMLNFMAKANITFENHGKGISPATYLKYPNLQKMFKPIAYSRDRQGNLNIVLAEGNKYPFYGLMFHPEKPAYEFFFSTISHDFRAIEIGQYFARFFAEELKKNPKRFIYEEEYIEYSLQKYDTIYLHNPYEIVYLA</sequence>
<comment type="catalytic activity">
    <reaction evidence="8">
        <text>(6S)-5,6,7,8-tetrahydrofolyl-(gamma-L-Glu)(n) + (n-1) H2O = (6S)-5,6,7,8-tetrahydrofolate + (n-1) L-glutamate</text>
        <dbReference type="Rhea" id="RHEA:56784"/>
        <dbReference type="Rhea" id="RHEA-COMP:14738"/>
        <dbReference type="ChEBI" id="CHEBI:15377"/>
        <dbReference type="ChEBI" id="CHEBI:29985"/>
        <dbReference type="ChEBI" id="CHEBI:57453"/>
        <dbReference type="ChEBI" id="CHEBI:141005"/>
        <dbReference type="EC" id="3.4.19.9"/>
    </reaction>
</comment>
<dbReference type="GO" id="GO:0005773">
    <property type="term" value="C:vacuole"/>
    <property type="evidence" value="ECO:0007669"/>
    <property type="project" value="TreeGrafter"/>
</dbReference>
<dbReference type="InterPro" id="IPR029062">
    <property type="entry name" value="Class_I_gatase-like"/>
</dbReference>
<feature type="active site" description="Proton donor" evidence="7">
    <location>
        <position position="258"/>
    </location>
</feature>
<dbReference type="PROSITE" id="PS51273">
    <property type="entry name" value="GATASE_TYPE_1"/>
    <property type="match status" value="1"/>
</dbReference>
<protein>
    <recommendedName>
        <fullName evidence="3 8">folate gamma-glutamyl hydrolase</fullName>
        <ecNumber evidence="3 8">3.4.19.9</ecNumber>
    </recommendedName>
</protein>
<evidence type="ECO:0000256" key="1">
    <source>
        <dbReference type="ARBA" id="ARBA00004239"/>
    </source>
</evidence>
<accession>A0AAU9IJ34</accession>
<feature type="active site" description="Nucleophile" evidence="7 8">
    <location>
        <position position="147"/>
    </location>
</feature>
<feature type="signal peptide" evidence="9">
    <location>
        <begin position="1"/>
        <end position="20"/>
    </location>
</feature>
<dbReference type="Pfam" id="PF07722">
    <property type="entry name" value="Peptidase_C26"/>
    <property type="match status" value="1"/>
</dbReference>
<proteinExistence type="inferred from homology"/>
<organism evidence="10 11">
    <name type="scientific">Blepharisma stoltei</name>
    <dbReference type="NCBI Taxonomy" id="1481888"/>
    <lineage>
        <taxon>Eukaryota</taxon>
        <taxon>Sar</taxon>
        <taxon>Alveolata</taxon>
        <taxon>Ciliophora</taxon>
        <taxon>Postciliodesmatophora</taxon>
        <taxon>Heterotrichea</taxon>
        <taxon>Heterotrichida</taxon>
        <taxon>Blepharismidae</taxon>
        <taxon>Blepharisma</taxon>
    </lineage>
</organism>
<evidence type="ECO:0000256" key="5">
    <source>
        <dbReference type="ARBA" id="ARBA00022729"/>
    </source>
</evidence>
<gene>
    <name evidence="10" type="ORF">BSTOLATCC_MIC9595</name>
</gene>
<evidence type="ECO:0000313" key="10">
    <source>
        <dbReference type="EMBL" id="CAG9313791.1"/>
    </source>
</evidence>
<dbReference type="PANTHER" id="PTHR11315:SF0">
    <property type="entry name" value="FOLATE GAMMA-GLUTAMYL HYDROLASE"/>
    <property type="match status" value="1"/>
</dbReference>
<evidence type="ECO:0000256" key="6">
    <source>
        <dbReference type="ARBA" id="ARBA00022801"/>
    </source>
</evidence>
<dbReference type="InterPro" id="IPR015527">
    <property type="entry name" value="Pept_C26_g-glut_hydrolase"/>
</dbReference>
<comment type="subcellular location">
    <subcellularLocation>
        <location evidence="1">Secreted</location>
        <location evidence="1">Extracellular space</location>
    </subcellularLocation>
</comment>
<evidence type="ECO:0000256" key="4">
    <source>
        <dbReference type="ARBA" id="ARBA00022525"/>
    </source>
</evidence>
<dbReference type="PROSITE" id="PS51275">
    <property type="entry name" value="PEPTIDASE_C26_GGH"/>
    <property type="match status" value="1"/>
</dbReference>
<evidence type="ECO:0000256" key="7">
    <source>
        <dbReference type="PIRSR" id="PIRSR615527-1"/>
    </source>
</evidence>
<dbReference type="EMBL" id="CAJZBQ010000011">
    <property type="protein sequence ID" value="CAG9313791.1"/>
    <property type="molecule type" value="Genomic_DNA"/>
</dbReference>
<dbReference type="PANTHER" id="PTHR11315">
    <property type="entry name" value="PROTEASE FAMILY C26 GAMMA-GLUTAMYL HYDROLASE"/>
    <property type="match status" value="1"/>
</dbReference>
<keyword evidence="5 9" id="KW-0732">Signal</keyword>
<keyword evidence="11" id="KW-1185">Reference proteome</keyword>
<evidence type="ECO:0000256" key="9">
    <source>
        <dbReference type="SAM" id="SignalP"/>
    </source>
</evidence>
<evidence type="ECO:0000313" key="11">
    <source>
        <dbReference type="Proteomes" id="UP001162131"/>
    </source>
</evidence>
<reference evidence="10" key="1">
    <citation type="submission" date="2021-09" db="EMBL/GenBank/DDBJ databases">
        <authorList>
            <consortium name="AG Swart"/>
            <person name="Singh M."/>
            <person name="Singh A."/>
            <person name="Seah K."/>
            <person name="Emmerich C."/>
        </authorList>
    </citation>
    <scope>NUCLEOTIDE SEQUENCE</scope>
    <source>
        <strain evidence="10">ATCC30299</strain>
    </source>
</reference>
<dbReference type="AlphaFoldDB" id="A0AAU9IJ34"/>
<keyword evidence="4" id="KW-0964">Secreted</keyword>
<dbReference type="InterPro" id="IPR011697">
    <property type="entry name" value="Peptidase_C26"/>
</dbReference>
<evidence type="ECO:0000256" key="2">
    <source>
        <dbReference type="ARBA" id="ARBA00011083"/>
    </source>
</evidence>
<keyword evidence="6 8" id="KW-0378">Hydrolase</keyword>
<evidence type="ECO:0000256" key="8">
    <source>
        <dbReference type="PROSITE-ProRule" id="PRU00607"/>
    </source>
</evidence>